<dbReference type="Proteomes" id="UP000007305">
    <property type="component" value="Chromosome 3"/>
</dbReference>
<evidence type="ECO:0000256" key="1">
    <source>
        <dbReference type="SAM" id="MobiDB-lite"/>
    </source>
</evidence>
<feature type="compositionally biased region" description="Low complexity" evidence="1">
    <location>
        <begin position="93"/>
        <end position="109"/>
    </location>
</feature>
<accession>A0A804N3R0</accession>
<reference evidence="2" key="3">
    <citation type="submission" date="2021-05" db="UniProtKB">
        <authorList>
            <consortium name="EnsemblPlants"/>
        </authorList>
    </citation>
    <scope>IDENTIFICATION</scope>
    <source>
        <strain evidence="2">cv. B73</strain>
    </source>
</reference>
<sequence length="211" mass="22580">MGVDIPSSPSAPWLVPCSPRNPAGRAGAILPARMELPRLPRRELDAPVQPTPSSSRGRASTLVLGSSPPMAPPPTSFAQPLCRPSSLLPPSPMQQHMSSPPPSSSLSRPGNTGSRALSLVWVEQRLPCYLLPDAPSRWHPTAPAPSLLRLAATAARVPCVRQNVEGGVLLQHRRRSPVGRCFAQPPTAPSKPVVRNPRCSRCLFSNVCDVR</sequence>
<proteinExistence type="predicted"/>
<reference evidence="3" key="1">
    <citation type="submission" date="2015-12" db="EMBL/GenBank/DDBJ databases">
        <title>Update maize B73 reference genome by single molecule sequencing technologies.</title>
        <authorList>
            <consortium name="Maize Genome Sequencing Project"/>
            <person name="Ware D."/>
        </authorList>
    </citation>
    <scope>NUCLEOTIDE SEQUENCE [LARGE SCALE GENOMIC DNA]</scope>
    <source>
        <strain evidence="3">cv. B73</strain>
    </source>
</reference>
<dbReference type="InParanoid" id="A0A804N3R0"/>
<protein>
    <submittedName>
        <fullName evidence="2">Uncharacterized protein</fullName>
    </submittedName>
</protein>
<dbReference type="EnsemblPlants" id="Zm00001eb132520_T001">
    <property type="protein sequence ID" value="Zm00001eb132520_P001"/>
    <property type="gene ID" value="Zm00001eb132520"/>
</dbReference>
<feature type="compositionally biased region" description="Basic and acidic residues" evidence="1">
    <location>
        <begin position="35"/>
        <end position="45"/>
    </location>
</feature>
<dbReference type="AlphaFoldDB" id="A0A804N3R0"/>
<feature type="region of interest" description="Disordered" evidence="1">
    <location>
        <begin position="1"/>
        <end position="113"/>
    </location>
</feature>
<evidence type="ECO:0000313" key="3">
    <source>
        <dbReference type="Proteomes" id="UP000007305"/>
    </source>
</evidence>
<dbReference type="Gramene" id="Zm00001eb132520_T001">
    <property type="protein sequence ID" value="Zm00001eb132520_P001"/>
    <property type="gene ID" value="Zm00001eb132520"/>
</dbReference>
<organism evidence="2 3">
    <name type="scientific">Zea mays</name>
    <name type="common">Maize</name>
    <dbReference type="NCBI Taxonomy" id="4577"/>
    <lineage>
        <taxon>Eukaryota</taxon>
        <taxon>Viridiplantae</taxon>
        <taxon>Streptophyta</taxon>
        <taxon>Embryophyta</taxon>
        <taxon>Tracheophyta</taxon>
        <taxon>Spermatophyta</taxon>
        <taxon>Magnoliopsida</taxon>
        <taxon>Liliopsida</taxon>
        <taxon>Poales</taxon>
        <taxon>Poaceae</taxon>
        <taxon>PACMAD clade</taxon>
        <taxon>Panicoideae</taxon>
        <taxon>Andropogonodae</taxon>
        <taxon>Andropogoneae</taxon>
        <taxon>Tripsacinae</taxon>
        <taxon>Zea</taxon>
    </lineage>
</organism>
<reference evidence="2" key="2">
    <citation type="submission" date="2019-07" db="EMBL/GenBank/DDBJ databases">
        <authorList>
            <person name="Seetharam A."/>
            <person name="Woodhouse M."/>
            <person name="Cannon E."/>
        </authorList>
    </citation>
    <scope>NUCLEOTIDE SEQUENCE [LARGE SCALE GENOMIC DNA]</scope>
    <source>
        <strain evidence="2">cv. B73</strain>
    </source>
</reference>
<evidence type="ECO:0000313" key="2">
    <source>
        <dbReference type="EnsemblPlants" id="Zm00001eb132520_P001"/>
    </source>
</evidence>
<keyword evidence="3" id="KW-1185">Reference proteome</keyword>
<name>A0A804N3R0_MAIZE</name>